<dbReference type="AlphaFoldDB" id="B8BYZ3"/>
<keyword evidence="3" id="KW-1185">Reference proteome</keyword>
<evidence type="ECO:0000313" key="3">
    <source>
        <dbReference type="Proteomes" id="UP000001449"/>
    </source>
</evidence>
<dbReference type="KEGG" id="tps:THAPSDRAFT_4330"/>
<dbReference type="HOGENOM" id="CLU_091489_0_0_1"/>
<evidence type="ECO:0000256" key="1">
    <source>
        <dbReference type="SAM" id="MobiDB-lite"/>
    </source>
</evidence>
<accession>B8BYZ3</accession>
<dbReference type="RefSeq" id="XP_002289258.1">
    <property type="nucleotide sequence ID" value="XM_002289222.1"/>
</dbReference>
<organism evidence="2 3">
    <name type="scientific">Thalassiosira pseudonana</name>
    <name type="common">Marine diatom</name>
    <name type="synonym">Cyclotella nana</name>
    <dbReference type="NCBI Taxonomy" id="35128"/>
    <lineage>
        <taxon>Eukaryota</taxon>
        <taxon>Sar</taxon>
        <taxon>Stramenopiles</taxon>
        <taxon>Ochrophyta</taxon>
        <taxon>Bacillariophyta</taxon>
        <taxon>Coscinodiscophyceae</taxon>
        <taxon>Thalassiosirophycidae</taxon>
        <taxon>Thalassiosirales</taxon>
        <taxon>Thalassiosiraceae</taxon>
        <taxon>Thalassiosira</taxon>
    </lineage>
</organism>
<sequence length="231" mass="25942">MPRGIKKENLPSKLCVVCDRPFTWRKKWERCWDEVTTCSKSCNRKRKEKGKASSMDEFGAALVDVQLDATFVNTGSDEVESLTAQIDNIGIRDTSDLLSAIEEDDSQYNLQHNSDDESIQSADSSNSNLDSTDPVLDAKAQRKAEKKRKKAERRAQREGRGDPTAGQKQCTICNKSVNLLIRCTYDSSEEWGMVCGKCWNDISGGVVDGDAAHPYYRYGGLWKNRRAQQST</sequence>
<reference evidence="2 3" key="2">
    <citation type="journal article" date="2008" name="Nature">
        <title>The Phaeodactylum genome reveals the evolutionary history of diatom genomes.</title>
        <authorList>
            <person name="Bowler C."/>
            <person name="Allen A.E."/>
            <person name="Badger J.H."/>
            <person name="Grimwood J."/>
            <person name="Jabbari K."/>
            <person name="Kuo A."/>
            <person name="Maheswari U."/>
            <person name="Martens C."/>
            <person name="Maumus F."/>
            <person name="Otillar R.P."/>
            <person name="Rayko E."/>
            <person name="Salamov A."/>
            <person name="Vandepoele K."/>
            <person name="Beszteri B."/>
            <person name="Gruber A."/>
            <person name="Heijde M."/>
            <person name="Katinka M."/>
            <person name="Mock T."/>
            <person name="Valentin K."/>
            <person name="Verret F."/>
            <person name="Berges J.A."/>
            <person name="Brownlee C."/>
            <person name="Cadoret J.P."/>
            <person name="Chiovitti A."/>
            <person name="Choi C.J."/>
            <person name="Coesel S."/>
            <person name="De Martino A."/>
            <person name="Detter J.C."/>
            <person name="Durkin C."/>
            <person name="Falciatore A."/>
            <person name="Fournet J."/>
            <person name="Haruta M."/>
            <person name="Huysman M.J."/>
            <person name="Jenkins B.D."/>
            <person name="Jiroutova K."/>
            <person name="Jorgensen R.E."/>
            <person name="Joubert Y."/>
            <person name="Kaplan A."/>
            <person name="Kroger N."/>
            <person name="Kroth P.G."/>
            <person name="La Roche J."/>
            <person name="Lindquist E."/>
            <person name="Lommer M."/>
            <person name="Martin-Jezequel V."/>
            <person name="Lopez P.J."/>
            <person name="Lucas S."/>
            <person name="Mangogna M."/>
            <person name="McGinnis K."/>
            <person name="Medlin L.K."/>
            <person name="Montsant A."/>
            <person name="Oudot-Le Secq M.P."/>
            <person name="Napoli C."/>
            <person name="Obornik M."/>
            <person name="Parker M.S."/>
            <person name="Petit J.L."/>
            <person name="Porcel B.M."/>
            <person name="Poulsen N."/>
            <person name="Robison M."/>
            <person name="Rychlewski L."/>
            <person name="Rynearson T.A."/>
            <person name="Schmutz J."/>
            <person name="Shapiro H."/>
            <person name="Siaut M."/>
            <person name="Stanley M."/>
            <person name="Sussman M.R."/>
            <person name="Taylor A.R."/>
            <person name="Vardi A."/>
            <person name="von Dassow P."/>
            <person name="Vyverman W."/>
            <person name="Willis A."/>
            <person name="Wyrwicz L.S."/>
            <person name="Rokhsar D.S."/>
            <person name="Weissenbach J."/>
            <person name="Armbrust E.V."/>
            <person name="Green B.R."/>
            <person name="Van de Peer Y."/>
            <person name="Grigoriev I.V."/>
        </authorList>
    </citation>
    <scope>NUCLEOTIDE SEQUENCE [LARGE SCALE GENOMIC DNA]</scope>
    <source>
        <strain evidence="2 3">CCMP1335</strain>
    </source>
</reference>
<dbReference type="eggNOG" id="ENOG502S2AQ">
    <property type="taxonomic scope" value="Eukaryota"/>
</dbReference>
<feature type="region of interest" description="Disordered" evidence="1">
    <location>
        <begin position="111"/>
        <end position="167"/>
    </location>
</feature>
<dbReference type="OMA" id="CWNDISG"/>
<feature type="compositionally biased region" description="Polar residues" evidence="1">
    <location>
        <begin position="119"/>
        <end position="131"/>
    </location>
</feature>
<dbReference type="InParanoid" id="B8BYZ3"/>
<protein>
    <recommendedName>
        <fullName evidence="4">DUF2256 domain-containing protein</fullName>
    </recommendedName>
</protein>
<evidence type="ECO:0008006" key="4">
    <source>
        <dbReference type="Google" id="ProtNLM"/>
    </source>
</evidence>
<dbReference type="GeneID" id="7447512"/>
<dbReference type="PaxDb" id="35128-Thaps4330"/>
<dbReference type="Pfam" id="PF10013">
    <property type="entry name" value="DUF2256"/>
    <property type="match status" value="1"/>
</dbReference>
<dbReference type="EMBL" id="CM000641">
    <property type="protein sequence ID" value="EED92795.1"/>
    <property type="molecule type" value="Genomic_DNA"/>
</dbReference>
<dbReference type="PANTHER" id="PTHR37463:SF5">
    <property type="entry name" value="DUF2256 DOMAIN-CONTAINING PROTEIN"/>
    <property type="match status" value="1"/>
</dbReference>
<dbReference type="InterPro" id="IPR017136">
    <property type="entry name" value="UCP037205"/>
</dbReference>
<dbReference type="PANTHER" id="PTHR37463">
    <property type="entry name" value="GSL3115 PROTEIN"/>
    <property type="match status" value="1"/>
</dbReference>
<reference evidence="2 3" key="1">
    <citation type="journal article" date="2004" name="Science">
        <title>The genome of the diatom Thalassiosira pseudonana: ecology, evolution, and metabolism.</title>
        <authorList>
            <person name="Armbrust E.V."/>
            <person name="Berges J.A."/>
            <person name="Bowler C."/>
            <person name="Green B.R."/>
            <person name="Martinez D."/>
            <person name="Putnam N.H."/>
            <person name="Zhou S."/>
            <person name="Allen A.E."/>
            <person name="Apt K.E."/>
            <person name="Bechner M."/>
            <person name="Brzezinski M.A."/>
            <person name="Chaal B.K."/>
            <person name="Chiovitti A."/>
            <person name="Davis A.K."/>
            <person name="Demarest M.S."/>
            <person name="Detter J.C."/>
            <person name="Glavina T."/>
            <person name="Goodstein D."/>
            <person name="Hadi M.Z."/>
            <person name="Hellsten U."/>
            <person name="Hildebrand M."/>
            <person name="Jenkins B.D."/>
            <person name="Jurka J."/>
            <person name="Kapitonov V.V."/>
            <person name="Kroger N."/>
            <person name="Lau W.W."/>
            <person name="Lane T.W."/>
            <person name="Larimer F.W."/>
            <person name="Lippmeier J.C."/>
            <person name="Lucas S."/>
            <person name="Medina M."/>
            <person name="Montsant A."/>
            <person name="Obornik M."/>
            <person name="Parker M.S."/>
            <person name="Palenik B."/>
            <person name="Pazour G.J."/>
            <person name="Richardson P.M."/>
            <person name="Rynearson T.A."/>
            <person name="Saito M.A."/>
            <person name="Schwartz D.C."/>
            <person name="Thamatrakoln K."/>
            <person name="Valentin K."/>
            <person name="Vardi A."/>
            <person name="Wilkerson F.P."/>
            <person name="Rokhsar D.S."/>
        </authorList>
    </citation>
    <scope>NUCLEOTIDE SEQUENCE [LARGE SCALE GENOMIC DNA]</scope>
    <source>
        <strain evidence="2 3">CCMP1335</strain>
    </source>
</reference>
<evidence type="ECO:0000313" key="2">
    <source>
        <dbReference type="EMBL" id="EED92795.1"/>
    </source>
</evidence>
<dbReference type="Proteomes" id="UP000001449">
    <property type="component" value="Chromosome 4"/>
</dbReference>
<name>B8BYZ3_THAPS</name>
<proteinExistence type="predicted"/>
<gene>
    <name evidence="2" type="ORF">THAPSDRAFT_4330</name>
</gene>